<dbReference type="RefSeq" id="WP_227614862.1">
    <property type="nucleotide sequence ID" value="NZ_JAJEPR010000008.1"/>
</dbReference>
<reference evidence="1 2" key="1">
    <citation type="submission" date="2021-10" db="EMBL/GenBank/DDBJ databases">
        <title>Anaerobic single-cell dispensing facilitates the cultivation of human gut bacteria.</title>
        <authorList>
            <person name="Afrizal A."/>
        </authorList>
    </citation>
    <scope>NUCLEOTIDE SEQUENCE [LARGE SCALE GENOMIC DNA]</scope>
    <source>
        <strain evidence="1 2">CLA-AA-H277</strain>
    </source>
</reference>
<keyword evidence="2" id="KW-1185">Reference proteome</keyword>
<gene>
    <name evidence="1" type="ORF">LKD71_06875</name>
</gene>
<dbReference type="Proteomes" id="UP001197875">
    <property type="component" value="Unassembled WGS sequence"/>
</dbReference>
<accession>A0AAE3DS14</accession>
<name>A0AAE3DS14_9FIRM</name>
<comment type="caution">
    <text evidence="1">The sequence shown here is derived from an EMBL/GenBank/DDBJ whole genome shotgun (WGS) entry which is preliminary data.</text>
</comment>
<evidence type="ECO:0000313" key="2">
    <source>
        <dbReference type="Proteomes" id="UP001197875"/>
    </source>
</evidence>
<protein>
    <submittedName>
        <fullName evidence="1">Uncharacterized protein</fullName>
    </submittedName>
</protein>
<evidence type="ECO:0000313" key="1">
    <source>
        <dbReference type="EMBL" id="MCC2189527.1"/>
    </source>
</evidence>
<proteinExistence type="predicted"/>
<dbReference type="AlphaFoldDB" id="A0AAE3DS14"/>
<organism evidence="1 2">
    <name type="scientific">Fusicatenibacter faecihominis</name>
    <dbReference type="NCBI Taxonomy" id="2881276"/>
    <lineage>
        <taxon>Bacteria</taxon>
        <taxon>Bacillati</taxon>
        <taxon>Bacillota</taxon>
        <taxon>Clostridia</taxon>
        <taxon>Lachnospirales</taxon>
        <taxon>Lachnospiraceae</taxon>
        <taxon>Fusicatenibacter</taxon>
    </lineage>
</organism>
<sequence length="311" mass="34536">MNALYFRHLFQNTARGVVHTVSASGEKGEFCLCSLCSDGRPLEEEAHVGEFFRLEKAVITMLLLENLHPEDLKKVGKLLKTNKVERVLIPYGDTAENLPELSKAEKVQILKAGETVVLQEKGWNIWVKCLDHGPKGNLVLYHGPCETSKKGMDCLMAVKPAGAELPCSACVCQEDHTCGMRCCLYNDFILCKGHNGKYDGSYVLGTLLLGNADIKTKEKELREDLKPYLADLRVISMNESGCSEKVSDSFITDLGEKNRRFDQFYILPGNIEGNDGMLKTILRGGPRRIPFLTSQEAGVCISGFLKNKSEL</sequence>
<dbReference type="EMBL" id="JAJEPR010000008">
    <property type="protein sequence ID" value="MCC2189527.1"/>
    <property type="molecule type" value="Genomic_DNA"/>
</dbReference>